<protein>
    <submittedName>
        <fullName evidence="7">FAD-dependent oxidoreductase</fullName>
    </submittedName>
</protein>
<dbReference type="GO" id="GO:0019646">
    <property type="term" value="P:aerobic electron transport chain"/>
    <property type="evidence" value="ECO:0007669"/>
    <property type="project" value="TreeGrafter"/>
</dbReference>
<dbReference type="RefSeq" id="WP_191142409.1">
    <property type="nucleotide sequence ID" value="NZ_JACXAH010000021.1"/>
</dbReference>
<dbReference type="PRINTS" id="PR00368">
    <property type="entry name" value="FADPNR"/>
</dbReference>
<evidence type="ECO:0000256" key="3">
    <source>
        <dbReference type="ARBA" id="ARBA00022630"/>
    </source>
</evidence>
<evidence type="ECO:0000259" key="6">
    <source>
        <dbReference type="Pfam" id="PF07992"/>
    </source>
</evidence>
<evidence type="ECO:0000256" key="4">
    <source>
        <dbReference type="ARBA" id="ARBA00022827"/>
    </source>
</evidence>
<feature type="domain" description="FAD/NAD(P)-binding" evidence="6">
    <location>
        <begin position="6"/>
        <end position="326"/>
    </location>
</feature>
<comment type="caution">
    <text evidence="7">The sequence shown here is derived from an EMBL/GenBank/DDBJ whole genome shotgun (WGS) entry which is preliminary data.</text>
</comment>
<accession>A0A926NCG1</accession>
<keyword evidence="3" id="KW-0285">Flavoprotein</keyword>
<evidence type="ECO:0000313" key="7">
    <source>
        <dbReference type="EMBL" id="MBD1373270.1"/>
    </source>
</evidence>
<keyword evidence="4" id="KW-0274">FAD</keyword>
<dbReference type="GO" id="GO:0003955">
    <property type="term" value="F:NAD(P)H dehydrogenase (quinone) activity"/>
    <property type="evidence" value="ECO:0007669"/>
    <property type="project" value="TreeGrafter"/>
</dbReference>
<dbReference type="Proteomes" id="UP000661691">
    <property type="component" value="Unassembled WGS sequence"/>
</dbReference>
<keyword evidence="8" id="KW-1185">Reference proteome</keyword>
<proteinExistence type="inferred from homology"/>
<sequence length="412" mass="45764">MKELTCIVIGGGYAGINTIKNIRQLFHDKSAQYKLKLVLIDKNAYHLRKVLLFKPAVRDKEIKVPLTHMFSEGVDIVQAIVKKVNPKQKKIQLEDANGHTKSLNYDLLVLAIGNDLKKPDFSQSGIALTSTDESTKIREKWQANLKKASSIHDEETRRKLLTIAVCGAGISGIETAAELAYYAREDAKFFGIDPTTVNIHLINAKKRLFSNGPEKVGKKLENKLKSLGVRVIHETKATTLENDILTLSNNHTLLLGLCIWTLGMQPHPLLHNIGLATTPEGYLNVDSSYRVKEAEGVYSIGDCAQISDPLTGKKDGKTCKEAIAQAERLANVILADLEQKPAPHHQSFMELFCFGLGPEDGLVWIHKWGLDLILTGKVGNAFRKWTWSSASLISKVKEDPVLNDSHSKTMRE</sequence>
<dbReference type="Pfam" id="PF07992">
    <property type="entry name" value="Pyr_redox_2"/>
    <property type="match status" value="1"/>
</dbReference>
<comment type="similarity">
    <text evidence="2">Belongs to the NADH dehydrogenase family.</text>
</comment>
<dbReference type="EMBL" id="JACXAH010000021">
    <property type="protein sequence ID" value="MBD1373270.1"/>
    <property type="molecule type" value="Genomic_DNA"/>
</dbReference>
<reference evidence="7" key="1">
    <citation type="submission" date="2020-09" db="EMBL/GenBank/DDBJ databases">
        <title>A novel bacterium of genus Hazenella, isolated from South China Sea.</title>
        <authorList>
            <person name="Huang H."/>
            <person name="Mo K."/>
            <person name="Hu Y."/>
        </authorList>
    </citation>
    <scope>NUCLEOTIDE SEQUENCE</scope>
    <source>
        <strain evidence="7">IB182357</strain>
    </source>
</reference>
<evidence type="ECO:0000256" key="1">
    <source>
        <dbReference type="ARBA" id="ARBA00001974"/>
    </source>
</evidence>
<dbReference type="PANTHER" id="PTHR42913">
    <property type="entry name" value="APOPTOSIS-INDUCING FACTOR 1"/>
    <property type="match status" value="1"/>
</dbReference>
<evidence type="ECO:0000256" key="5">
    <source>
        <dbReference type="ARBA" id="ARBA00023002"/>
    </source>
</evidence>
<keyword evidence="5" id="KW-0560">Oxidoreductase</keyword>
<dbReference type="SUPFAM" id="SSF51905">
    <property type="entry name" value="FAD/NAD(P)-binding domain"/>
    <property type="match status" value="1"/>
</dbReference>
<dbReference type="InterPro" id="IPR023753">
    <property type="entry name" value="FAD/NAD-binding_dom"/>
</dbReference>
<organism evidence="7 8">
    <name type="scientific">Polycladospora coralii</name>
    <dbReference type="NCBI Taxonomy" id="2771432"/>
    <lineage>
        <taxon>Bacteria</taxon>
        <taxon>Bacillati</taxon>
        <taxon>Bacillota</taxon>
        <taxon>Bacilli</taxon>
        <taxon>Bacillales</taxon>
        <taxon>Thermoactinomycetaceae</taxon>
        <taxon>Polycladospora</taxon>
    </lineage>
</organism>
<comment type="cofactor">
    <cofactor evidence="1">
        <name>FAD</name>
        <dbReference type="ChEBI" id="CHEBI:57692"/>
    </cofactor>
</comment>
<dbReference type="InterPro" id="IPR036188">
    <property type="entry name" value="FAD/NAD-bd_sf"/>
</dbReference>
<dbReference type="InterPro" id="IPR051169">
    <property type="entry name" value="NADH-Q_oxidoreductase"/>
</dbReference>
<name>A0A926NCG1_9BACL</name>
<evidence type="ECO:0000256" key="2">
    <source>
        <dbReference type="ARBA" id="ARBA00005272"/>
    </source>
</evidence>
<dbReference type="Gene3D" id="3.50.50.100">
    <property type="match status" value="1"/>
</dbReference>
<dbReference type="AlphaFoldDB" id="A0A926NCG1"/>
<dbReference type="PANTHER" id="PTHR42913:SF3">
    <property type="entry name" value="64 KDA MITOCHONDRIAL NADH DEHYDROGENASE (EUROFUNG)"/>
    <property type="match status" value="1"/>
</dbReference>
<evidence type="ECO:0000313" key="8">
    <source>
        <dbReference type="Proteomes" id="UP000661691"/>
    </source>
</evidence>
<gene>
    <name evidence="7" type="ORF">IC620_13015</name>
</gene>